<organism evidence="2 3">
    <name type="scientific">Sphagnum jensenii</name>
    <dbReference type="NCBI Taxonomy" id="128206"/>
    <lineage>
        <taxon>Eukaryota</taxon>
        <taxon>Viridiplantae</taxon>
        <taxon>Streptophyta</taxon>
        <taxon>Embryophyta</taxon>
        <taxon>Bryophyta</taxon>
        <taxon>Sphagnophytina</taxon>
        <taxon>Sphagnopsida</taxon>
        <taxon>Sphagnales</taxon>
        <taxon>Sphagnaceae</taxon>
        <taxon>Sphagnum</taxon>
    </lineage>
</organism>
<accession>A0ABP1A3C9</accession>
<protein>
    <submittedName>
        <fullName evidence="2">Uncharacterized protein</fullName>
    </submittedName>
</protein>
<evidence type="ECO:0000313" key="2">
    <source>
        <dbReference type="EMBL" id="CAK9857531.1"/>
    </source>
</evidence>
<name>A0ABP1A3C9_9BRYO</name>
<dbReference type="EMBL" id="OZ023702">
    <property type="protein sequence ID" value="CAK9857531.1"/>
    <property type="molecule type" value="Genomic_DNA"/>
</dbReference>
<dbReference type="Proteomes" id="UP001497522">
    <property type="component" value="Chromosome 1"/>
</dbReference>
<proteinExistence type="predicted"/>
<evidence type="ECO:0000256" key="1">
    <source>
        <dbReference type="SAM" id="MobiDB-lite"/>
    </source>
</evidence>
<evidence type="ECO:0000313" key="3">
    <source>
        <dbReference type="Proteomes" id="UP001497522"/>
    </source>
</evidence>
<gene>
    <name evidence="2" type="ORF">CSSPJE1EN2_LOCUS526</name>
</gene>
<feature type="region of interest" description="Disordered" evidence="1">
    <location>
        <begin position="1"/>
        <end position="33"/>
    </location>
</feature>
<keyword evidence="3" id="KW-1185">Reference proteome</keyword>
<sequence length="88" mass="9473">MFKEGAFSTCPSEIGRLSGKRKPHGPDVRSSLGLGSFGTAGEELATGDRWAILAQQFHAFVERKKSAAAASVRKLCDKFGAELMQQES</sequence>
<reference evidence="2 3" key="1">
    <citation type="submission" date="2024-03" db="EMBL/GenBank/DDBJ databases">
        <authorList>
            <consortium name="ELIXIR-Norway"/>
            <consortium name="Elixir Norway"/>
        </authorList>
    </citation>
    <scope>NUCLEOTIDE SEQUENCE [LARGE SCALE GENOMIC DNA]</scope>
</reference>